<dbReference type="InterPro" id="IPR001057">
    <property type="entry name" value="Glu/AcGlu_kinase"/>
</dbReference>
<dbReference type="eggNOG" id="COG0263">
    <property type="taxonomic scope" value="Bacteria"/>
</dbReference>
<feature type="binding site" evidence="8">
    <location>
        <position position="140"/>
    </location>
    <ligand>
        <name>substrate</name>
    </ligand>
</feature>
<dbReference type="Pfam" id="PF00696">
    <property type="entry name" value="AA_kinase"/>
    <property type="match status" value="1"/>
</dbReference>
<keyword evidence="11" id="KW-1185">Reference proteome</keyword>
<gene>
    <name evidence="8" type="primary">proB</name>
    <name evidence="10" type="ordered locus">Caka_2854</name>
</gene>
<comment type="subcellular location">
    <subcellularLocation>
        <location evidence="8">Cytoplasm</location>
    </subcellularLocation>
</comment>
<dbReference type="CDD" id="cd04242">
    <property type="entry name" value="AAK_G5K_ProB"/>
    <property type="match status" value="1"/>
</dbReference>
<dbReference type="CDD" id="cd21157">
    <property type="entry name" value="PUA_G5K"/>
    <property type="match status" value="1"/>
</dbReference>
<dbReference type="KEGG" id="caa:Caka_2854"/>
<keyword evidence="4 8" id="KW-0808">Transferase</keyword>
<evidence type="ECO:0000256" key="1">
    <source>
        <dbReference type="ARBA" id="ARBA00022490"/>
    </source>
</evidence>
<dbReference type="PRINTS" id="PR00474">
    <property type="entry name" value="GLU5KINASE"/>
</dbReference>
<evidence type="ECO:0000256" key="7">
    <source>
        <dbReference type="ARBA" id="ARBA00022840"/>
    </source>
</evidence>
<dbReference type="Gene3D" id="3.40.1160.10">
    <property type="entry name" value="Acetylglutamate kinase-like"/>
    <property type="match status" value="1"/>
</dbReference>
<evidence type="ECO:0000256" key="5">
    <source>
        <dbReference type="ARBA" id="ARBA00022741"/>
    </source>
</evidence>
<dbReference type="SUPFAM" id="SSF53633">
    <property type="entry name" value="Carbamate kinase-like"/>
    <property type="match status" value="1"/>
</dbReference>
<sequence length="358" mass="37775">MVPLAQAKRVVIKLGTGVLTSGIGDLDTERIATLCRQVVALRERGIEVVLVSSGAVGLGMGKLELEKRPKDLGLLQACASVGQGILINTWQKCFDPHSLTVAQILLTREDLRAKHRHNAIFNTVERLLAHGAVPIVNENDTVSAAEIKFGDNDTLSALVASVISADQLFILSNIPGLIDMEGTGEVVPVVEKITPEIEGMAQGTKHTTSVGGMISKLSAAKIAQRAGCGVTIGSGKDAELFDKLLAGESVGTYFKPSSEPIKSHKRWIAIQDNMHGSLTVDDGAAEAITQSGKSLLSAGITEAEGDFEEGDVVHIRRPDGGIIAQGQVQINHHNLASALKGDSCVGVVVHRDSLVLLD</sequence>
<dbReference type="PIRSF" id="PIRSF000729">
    <property type="entry name" value="GK"/>
    <property type="match status" value="1"/>
</dbReference>
<dbReference type="Proteomes" id="UP000000925">
    <property type="component" value="Chromosome"/>
</dbReference>
<dbReference type="RefSeq" id="WP_013044589.1">
    <property type="nucleotide sequence ID" value="NC_014008.1"/>
</dbReference>
<evidence type="ECO:0000313" key="10">
    <source>
        <dbReference type="EMBL" id="ADE55867.1"/>
    </source>
</evidence>
<dbReference type="Gene3D" id="2.30.130.10">
    <property type="entry name" value="PUA domain"/>
    <property type="match status" value="1"/>
</dbReference>
<dbReference type="EC" id="2.7.2.11" evidence="8"/>
<evidence type="ECO:0000259" key="9">
    <source>
        <dbReference type="SMART" id="SM00359"/>
    </source>
</evidence>
<name>D5EQQ3_CORAD</name>
<accession>D5EQQ3</accession>
<comment type="caution">
    <text evidence="8">Lacks conserved residue(s) required for the propagation of feature annotation.</text>
</comment>
<dbReference type="InterPro" id="IPR005715">
    <property type="entry name" value="Glu_5kinase/COase_Synthase"/>
</dbReference>
<dbReference type="InterPro" id="IPR041739">
    <property type="entry name" value="G5K_ProB"/>
</dbReference>
<dbReference type="PANTHER" id="PTHR43654">
    <property type="entry name" value="GLUTAMATE 5-KINASE"/>
    <property type="match status" value="1"/>
</dbReference>
<dbReference type="InterPro" id="IPR036393">
    <property type="entry name" value="AceGlu_kinase-like_sf"/>
</dbReference>
<dbReference type="InterPro" id="IPR001048">
    <property type="entry name" value="Asp/Glu/Uridylate_kinase"/>
</dbReference>
<evidence type="ECO:0000256" key="4">
    <source>
        <dbReference type="ARBA" id="ARBA00022679"/>
    </source>
</evidence>
<reference evidence="10 11" key="1">
    <citation type="journal article" date="2010" name="Stand. Genomic Sci.">
        <title>Complete genome sequence of Coraliomargarita akajimensis type strain (04OKA010-24).</title>
        <authorList>
            <person name="Mavromatis K."/>
            <person name="Abt B."/>
            <person name="Brambilla E."/>
            <person name="Lapidus A."/>
            <person name="Copeland A."/>
            <person name="Deshpande S."/>
            <person name="Nolan M."/>
            <person name="Lucas S."/>
            <person name="Tice H."/>
            <person name="Cheng J.F."/>
            <person name="Han C."/>
            <person name="Detter J.C."/>
            <person name="Woyke T."/>
            <person name="Goodwin L."/>
            <person name="Pitluck S."/>
            <person name="Held B."/>
            <person name="Brettin T."/>
            <person name="Tapia R."/>
            <person name="Ivanova N."/>
            <person name="Mikhailova N."/>
            <person name="Pati A."/>
            <person name="Liolios K."/>
            <person name="Chen A."/>
            <person name="Palaniappan K."/>
            <person name="Land M."/>
            <person name="Hauser L."/>
            <person name="Chang Y.J."/>
            <person name="Jeffries C.D."/>
            <person name="Rohde M."/>
            <person name="Goker M."/>
            <person name="Bristow J."/>
            <person name="Eisen J.A."/>
            <person name="Markowitz V."/>
            <person name="Hugenholtz P."/>
            <person name="Klenk H.P."/>
            <person name="Kyrpides N.C."/>
        </authorList>
    </citation>
    <scope>NUCLEOTIDE SEQUENCE [LARGE SCALE GENOMIC DNA]</scope>
    <source>
        <strain evidence="11">DSM 45221 / IAM 15411 / JCM 23193 / KCTC 12865</strain>
    </source>
</reference>
<feature type="binding site" evidence="8">
    <location>
        <position position="13"/>
    </location>
    <ligand>
        <name>ATP</name>
        <dbReference type="ChEBI" id="CHEBI:30616"/>
    </ligand>
</feature>
<organism evidence="10 11">
    <name type="scientific">Coraliomargarita akajimensis (strain DSM 45221 / IAM 15411 / JCM 23193 / KCTC 12865 / 04OKA010-24)</name>
    <dbReference type="NCBI Taxonomy" id="583355"/>
    <lineage>
        <taxon>Bacteria</taxon>
        <taxon>Pseudomonadati</taxon>
        <taxon>Verrucomicrobiota</taxon>
        <taxon>Opitutia</taxon>
        <taxon>Puniceicoccales</taxon>
        <taxon>Coraliomargaritaceae</taxon>
        <taxon>Coraliomargarita</taxon>
    </lineage>
</organism>
<dbReference type="NCBIfam" id="TIGR01027">
    <property type="entry name" value="proB"/>
    <property type="match status" value="1"/>
</dbReference>
<evidence type="ECO:0000256" key="3">
    <source>
        <dbReference type="ARBA" id="ARBA00022650"/>
    </source>
</evidence>
<dbReference type="PROSITE" id="PS50890">
    <property type="entry name" value="PUA"/>
    <property type="match status" value="1"/>
</dbReference>
<dbReference type="EMBL" id="CP001998">
    <property type="protein sequence ID" value="ADE55867.1"/>
    <property type="molecule type" value="Genomic_DNA"/>
</dbReference>
<comment type="similarity">
    <text evidence="8">Belongs to the glutamate 5-kinase family.</text>
</comment>
<dbReference type="HAMAP" id="MF_00456">
    <property type="entry name" value="ProB"/>
    <property type="match status" value="1"/>
</dbReference>
<dbReference type="InterPro" id="IPR002478">
    <property type="entry name" value="PUA"/>
</dbReference>
<dbReference type="SUPFAM" id="SSF88697">
    <property type="entry name" value="PUA domain-like"/>
    <property type="match status" value="1"/>
</dbReference>
<evidence type="ECO:0000256" key="8">
    <source>
        <dbReference type="HAMAP-Rule" id="MF_00456"/>
    </source>
</evidence>
<proteinExistence type="inferred from homology"/>
<evidence type="ECO:0000313" key="11">
    <source>
        <dbReference type="Proteomes" id="UP000000925"/>
    </source>
</evidence>
<dbReference type="GO" id="GO:0005524">
    <property type="term" value="F:ATP binding"/>
    <property type="evidence" value="ECO:0007669"/>
    <property type="project" value="UniProtKB-KW"/>
</dbReference>
<dbReference type="InterPro" id="IPR011529">
    <property type="entry name" value="Glu_5kinase"/>
</dbReference>
<dbReference type="InterPro" id="IPR036974">
    <property type="entry name" value="PUA_sf"/>
</dbReference>
<keyword evidence="6 8" id="KW-0418">Kinase</keyword>
<dbReference type="GO" id="GO:0005829">
    <property type="term" value="C:cytosol"/>
    <property type="evidence" value="ECO:0007669"/>
    <property type="project" value="TreeGrafter"/>
</dbReference>
<dbReference type="Pfam" id="PF01472">
    <property type="entry name" value="PUA"/>
    <property type="match status" value="1"/>
</dbReference>
<keyword evidence="5 8" id="KW-0547">Nucleotide-binding</keyword>
<keyword evidence="2 8" id="KW-0028">Amino-acid biosynthesis</keyword>
<dbReference type="InterPro" id="IPR015947">
    <property type="entry name" value="PUA-like_sf"/>
</dbReference>
<comment type="catalytic activity">
    <reaction evidence="8">
        <text>L-glutamate + ATP = L-glutamyl 5-phosphate + ADP</text>
        <dbReference type="Rhea" id="RHEA:14877"/>
        <dbReference type="ChEBI" id="CHEBI:29985"/>
        <dbReference type="ChEBI" id="CHEBI:30616"/>
        <dbReference type="ChEBI" id="CHEBI:58274"/>
        <dbReference type="ChEBI" id="CHEBI:456216"/>
        <dbReference type="EC" id="2.7.2.11"/>
    </reaction>
</comment>
<dbReference type="SMART" id="SM00359">
    <property type="entry name" value="PUA"/>
    <property type="match status" value="1"/>
</dbReference>
<feature type="binding site" evidence="8">
    <location>
        <position position="53"/>
    </location>
    <ligand>
        <name>substrate</name>
    </ligand>
</feature>
<keyword evidence="7 8" id="KW-0067">ATP-binding</keyword>
<evidence type="ECO:0000256" key="6">
    <source>
        <dbReference type="ARBA" id="ARBA00022777"/>
    </source>
</evidence>
<dbReference type="FunFam" id="3.40.1160.10:FF:000006">
    <property type="entry name" value="Glutamate 5-kinase"/>
    <property type="match status" value="1"/>
</dbReference>
<comment type="function">
    <text evidence="8">Catalyzes the transfer of a phosphate group to glutamate to form L-glutamate 5-phosphate.</text>
</comment>
<dbReference type="AlphaFoldDB" id="D5EQQ3"/>
<feature type="binding site" evidence="8">
    <location>
        <position position="152"/>
    </location>
    <ligand>
        <name>substrate</name>
    </ligand>
</feature>
<dbReference type="PANTHER" id="PTHR43654:SF1">
    <property type="entry name" value="ISOPENTENYL PHOSPHATE KINASE"/>
    <property type="match status" value="1"/>
</dbReference>
<dbReference type="STRING" id="583355.Caka_2854"/>
<keyword evidence="1 8" id="KW-0963">Cytoplasm</keyword>
<dbReference type="UniPathway" id="UPA00098">
    <property type="reaction ID" value="UER00359"/>
</dbReference>
<comment type="pathway">
    <text evidence="8">Amino-acid biosynthesis; L-proline biosynthesis; L-glutamate 5-semialdehyde from L-glutamate: step 1/2.</text>
</comment>
<dbReference type="GO" id="GO:0003723">
    <property type="term" value="F:RNA binding"/>
    <property type="evidence" value="ECO:0007669"/>
    <property type="project" value="InterPro"/>
</dbReference>
<dbReference type="HOGENOM" id="CLU_025400_2_0_0"/>
<evidence type="ECO:0000256" key="2">
    <source>
        <dbReference type="ARBA" id="ARBA00022605"/>
    </source>
</evidence>
<keyword evidence="3 8" id="KW-0641">Proline biosynthesis</keyword>
<dbReference type="GO" id="GO:0004349">
    <property type="term" value="F:glutamate 5-kinase activity"/>
    <property type="evidence" value="ECO:0007669"/>
    <property type="project" value="UniProtKB-UniRule"/>
</dbReference>
<protein>
    <recommendedName>
        <fullName evidence="8">Glutamate 5-kinase</fullName>
        <ecNumber evidence="8">2.7.2.11</ecNumber>
    </recommendedName>
    <alternativeName>
        <fullName evidence="8">Gamma-glutamyl kinase</fullName>
        <shortName evidence="8">GK</shortName>
    </alternativeName>
</protein>
<feature type="domain" description="PUA" evidence="9">
    <location>
        <begin position="276"/>
        <end position="355"/>
    </location>
</feature>
<dbReference type="GO" id="GO:0055129">
    <property type="term" value="P:L-proline biosynthetic process"/>
    <property type="evidence" value="ECO:0007669"/>
    <property type="project" value="UniProtKB-UniRule"/>
</dbReference>